<dbReference type="Gene3D" id="1.10.10.10">
    <property type="entry name" value="Winged helix-like DNA-binding domain superfamily/Winged helix DNA-binding domain"/>
    <property type="match status" value="1"/>
</dbReference>
<reference evidence="4 5" key="1">
    <citation type="submission" date="2020-08" db="EMBL/GenBank/DDBJ databases">
        <title>A Genomic Blueprint of the Chicken Gut Microbiome.</title>
        <authorList>
            <person name="Gilroy R."/>
            <person name="Ravi A."/>
            <person name="Getino M."/>
            <person name="Pursley I."/>
            <person name="Horton D.L."/>
            <person name="Alikhan N.-F."/>
            <person name="Baker D."/>
            <person name="Gharbi K."/>
            <person name="Hall N."/>
            <person name="Watson M."/>
            <person name="Adriaenssens E.M."/>
            <person name="Foster-Nyarko E."/>
            <person name="Jarju S."/>
            <person name="Secka A."/>
            <person name="Antonio M."/>
            <person name="Oren A."/>
            <person name="Chaudhuri R."/>
            <person name="La Ragione R.M."/>
            <person name="Hildebrand F."/>
            <person name="Pallen M.J."/>
        </authorList>
    </citation>
    <scope>NUCLEOTIDE SEQUENCE [LARGE SCALE GENOMIC DNA]</scope>
    <source>
        <strain evidence="4 5">Sa1CUA4</strain>
    </source>
</reference>
<dbReference type="EMBL" id="JACSPM010000001">
    <property type="protein sequence ID" value="MBD8022212.1"/>
    <property type="molecule type" value="Genomic_DNA"/>
</dbReference>
<keyword evidence="5" id="KW-1185">Reference proteome</keyword>
<protein>
    <submittedName>
        <fullName evidence="4">AAA family ATPase</fullName>
    </submittedName>
</protein>
<dbReference type="Proteomes" id="UP000602532">
    <property type="component" value="Unassembled WGS sequence"/>
</dbReference>
<dbReference type="SUPFAM" id="SSF46894">
    <property type="entry name" value="C-terminal effector domain of the bipartite response regulators"/>
    <property type="match status" value="1"/>
</dbReference>
<name>A0ABR8WZA4_9MICO</name>
<evidence type="ECO:0000259" key="3">
    <source>
        <dbReference type="PROSITE" id="PS50043"/>
    </source>
</evidence>
<dbReference type="InterPro" id="IPR041664">
    <property type="entry name" value="AAA_16"/>
</dbReference>
<dbReference type="RefSeq" id="WP_191763480.1">
    <property type="nucleotide sequence ID" value="NZ_JACSPM010000001.1"/>
</dbReference>
<accession>A0ABR8WZA4</accession>
<dbReference type="InterPro" id="IPR016032">
    <property type="entry name" value="Sig_transdc_resp-reg_C-effctor"/>
</dbReference>
<dbReference type="SMART" id="SM00421">
    <property type="entry name" value="HTH_LUXR"/>
    <property type="match status" value="1"/>
</dbReference>
<dbReference type="Pfam" id="PF13191">
    <property type="entry name" value="AAA_16"/>
    <property type="match status" value="1"/>
</dbReference>
<dbReference type="PROSITE" id="PS50043">
    <property type="entry name" value="HTH_LUXR_2"/>
    <property type="match status" value="1"/>
</dbReference>
<sequence length="946" mass="100993">MESPARTSLVGRDAEMQRLAEAFALSAGGQRAVVVSGEAGIGKSRLVTDFLSTIGDAAVVTVGSCYESQDIAPFVPIRQILRQLPAAVGAEEWDAAIAPVARTLAGLLPVGLGAGLEPDLSPARVHEAVDLVFEELSATRPLVVVIEDLHWVDTSTLGLLGAILRYRTSGRRFLILTYRTDDVPRGHPLRGFLHDVDRGRLATRIELTPLPRDAVAQMAVEGRGRMAEAQELDRLIERSDGIPFFIEELLGLADGQLADSLRDVVLARYDRMSEGTKRVLRVLAIGESIDHRVLAGVADELGIPGDAFEDALREAASGGIITVADEAYRFRHALSREAVADEILPGEKDRLHAAYAKRLDFAADPSVASEAARHWLAAHEPALAFDAYLAALDDARATFGFRAQSAILERLVELWPLVPDADARSGVTRARAVIAAAEAADRGGLTSRIRPLLDIAESLLGPDDARGRGELLLLTHSQAVSSGRVTETIAAGLEALDLLAAFEDAAAIAARARVHGNLGGLPSEAFADGAAHAARARAFAAQLGDSDLEAYVRSSLAVDAIEAGDERVPLDLRDFVRSTSFVSPEAELRLTLNTVDGLHRVGRFAEAAELGRNGVARAEELQHGRTWGTLISGNLADSLAAVGALDDARPFAERTLGLAPALDFAAYGLRQLVRLEVLADRLDHAASLLDVHADLVRHPELSEEETRGLRIARAELAVARGEQDVAWDELRPLSDDLSNDFPASEAMYPLFAACEIAAARRAAGARVDEAVGLAHEALAIMPPTPRTARWRAVTDAYAAPTADNWSRAVDAADHASVHRWMLAPVILHHAAALAADGERAPARAAAERALGVARSIGAARDVRRARELQARLTGGGSRGGLLTPRERDVLLLLREGLTNRQIGARLYMSPKTASVHVTALLRKLEVSSRTEAAVRAGSLLDDPAGE</sequence>
<dbReference type="PANTHER" id="PTHR16305">
    <property type="entry name" value="TESTICULAR SOLUBLE ADENYLYL CYCLASE"/>
    <property type="match status" value="1"/>
</dbReference>
<dbReference type="PRINTS" id="PR00038">
    <property type="entry name" value="HTHLUXR"/>
</dbReference>
<evidence type="ECO:0000256" key="2">
    <source>
        <dbReference type="ARBA" id="ARBA00022840"/>
    </source>
</evidence>
<dbReference type="CDD" id="cd06170">
    <property type="entry name" value="LuxR_C_like"/>
    <property type="match status" value="1"/>
</dbReference>
<evidence type="ECO:0000313" key="4">
    <source>
        <dbReference type="EMBL" id="MBD8022212.1"/>
    </source>
</evidence>
<dbReference type="InterPro" id="IPR036388">
    <property type="entry name" value="WH-like_DNA-bd_sf"/>
</dbReference>
<dbReference type="Pfam" id="PF00196">
    <property type="entry name" value="GerE"/>
    <property type="match status" value="1"/>
</dbReference>
<dbReference type="SUPFAM" id="SSF52540">
    <property type="entry name" value="P-loop containing nucleoside triphosphate hydrolases"/>
    <property type="match status" value="1"/>
</dbReference>
<evidence type="ECO:0000313" key="5">
    <source>
        <dbReference type="Proteomes" id="UP000602532"/>
    </source>
</evidence>
<keyword evidence="1" id="KW-0547">Nucleotide-binding</keyword>
<dbReference type="Gene3D" id="3.40.50.300">
    <property type="entry name" value="P-loop containing nucleotide triphosphate hydrolases"/>
    <property type="match status" value="1"/>
</dbReference>
<organism evidence="4 5">
    <name type="scientific">Microbacterium gallinarum</name>
    <dbReference type="NCBI Taxonomy" id="2762209"/>
    <lineage>
        <taxon>Bacteria</taxon>
        <taxon>Bacillati</taxon>
        <taxon>Actinomycetota</taxon>
        <taxon>Actinomycetes</taxon>
        <taxon>Micrococcales</taxon>
        <taxon>Microbacteriaceae</taxon>
        <taxon>Microbacterium</taxon>
    </lineage>
</organism>
<evidence type="ECO:0000256" key="1">
    <source>
        <dbReference type="ARBA" id="ARBA00022741"/>
    </source>
</evidence>
<proteinExistence type="predicted"/>
<dbReference type="InterPro" id="IPR027417">
    <property type="entry name" value="P-loop_NTPase"/>
</dbReference>
<keyword evidence="2" id="KW-0067">ATP-binding</keyword>
<comment type="caution">
    <text evidence="4">The sequence shown here is derived from an EMBL/GenBank/DDBJ whole genome shotgun (WGS) entry which is preliminary data.</text>
</comment>
<dbReference type="PANTHER" id="PTHR16305:SF35">
    <property type="entry name" value="TRANSCRIPTIONAL ACTIVATOR DOMAIN"/>
    <property type="match status" value="1"/>
</dbReference>
<gene>
    <name evidence="4" type="ORF">H9622_01240</name>
</gene>
<dbReference type="InterPro" id="IPR000792">
    <property type="entry name" value="Tscrpt_reg_LuxR_C"/>
</dbReference>
<feature type="domain" description="HTH luxR-type" evidence="3">
    <location>
        <begin position="875"/>
        <end position="940"/>
    </location>
</feature>